<keyword evidence="5" id="KW-0004">4Fe-4S</keyword>
<dbReference type="GO" id="GO:0051539">
    <property type="term" value="F:4 iron, 4 sulfur cluster binding"/>
    <property type="evidence" value="ECO:0007669"/>
    <property type="project" value="UniProtKB-KW"/>
</dbReference>
<keyword evidence="8" id="KW-0408">Iron</keyword>
<keyword evidence="10" id="KW-1015">Disulfide bond</keyword>
<evidence type="ECO:0000256" key="1">
    <source>
        <dbReference type="ARBA" id="ARBA00001966"/>
    </source>
</evidence>
<evidence type="ECO:0000256" key="7">
    <source>
        <dbReference type="ARBA" id="ARBA00023002"/>
    </source>
</evidence>
<comment type="function">
    <text evidence="2">Catalytic subunit of the ferredoxin-thioredoxin reductase (FTR), which catalyzes the two-electron reduction of thioredoxins by the electrons provided by reduced ferredoxin.</text>
</comment>
<comment type="similarity">
    <text evidence="3">Belongs to the ferredoxin thioredoxin reductase beta subunit family.</text>
</comment>
<dbReference type="EMBL" id="FWDM01000002">
    <property type="protein sequence ID" value="SLM09951.1"/>
    <property type="molecule type" value="Genomic_DNA"/>
</dbReference>
<evidence type="ECO:0000256" key="2">
    <source>
        <dbReference type="ARBA" id="ARBA00003945"/>
    </source>
</evidence>
<comment type="cofactor">
    <cofactor evidence="1">
        <name>[4Fe-4S] cluster</name>
        <dbReference type="ChEBI" id="CHEBI:49883"/>
    </cofactor>
</comment>
<comment type="catalytic activity">
    <reaction evidence="13">
        <text>[thioredoxin]-disulfide + 2 reduced [2Fe-2S]-[ferredoxin] + 2 H(+) = [thioredoxin]-dithiol + 2 oxidized [2Fe-2S]-[ferredoxin]</text>
        <dbReference type="Rhea" id="RHEA:42336"/>
        <dbReference type="Rhea" id="RHEA-COMP:10000"/>
        <dbReference type="Rhea" id="RHEA-COMP:10001"/>
        <dbReference type="Rhea" id="RHEA-COMP:10698"/>
        <dbReference type="Rhea" id="RHEA-COMP:10700"/>
        <dbReference type="ChEBI" id="CHEBI:15378"/>
        <dbReference type="ChEBI" id="CHEBI:29950"/>
        <dbReference type="ChEBI" id="CHEBI:33737"/>
        <dbReference type="ChEBI" id="CHEBI:33738"/>
        <dbReference type="ChEBI" id="CHEBI:50058"/>
        <dbReference type="EC" id="1.8.7.2"/>
    </reaction>
</comment>
<proteinExistence type="inferred from homology"/>
<sequence length="110" mass="12682">MANQKTREQTIIFTQMVAKKQGWVLNPDTAFYNSLVDGLTQNYNRYGYYHCPCRDSEGSRELDAPAICPCVWSKEDILQYGHCYCALYLSKEFAASGKEPQAIPDRRFKK</sequence>
<evidence type="ECO:0000256" key="11">
    <source>
        <dbReference type="ARBA" id="ARBA00026011"/>
    </source>
</evidence>
<dbReference type="PANTHER" id="PTHR35113">
    <property type="entry name" value="FERREDOXIN-THIOREDOXIN REDUCTASE CATALYTIC CHAIN, CHLOROPLASTIC"/>
    <property type="match status" value="1"/>
</dbReference>
<dbReference type="GO" id="GO:0046872">
    <property type="term" value="F:metal ion binding"/>
    <property type="evidence" value="ECO:0007669"/>
    <property type="project" value="UniProtKB-KW"/>
</dbReference>
<dbReference type="PANTHER" id="PTHR35113:SF1">
    <property type="entry name" value="FERREDOXIN-THIOREDOXIN REDUCTASE CATALYTIC CHAIN, CHLOROPLASTIC"/>
    <property type="match status" value="1"/>
</dbReference>
<evidence type="ECO:0000256" key="8">
    <source>
        <dbReference type="ARBA" id="ARBA00023004"/>
    </source>
</evidence>
<dbReference type="InterPro" id="IPR036644">
    <property type="entry name" value="FTR_bsu_sf"/>
</dbReference>
<evidence type="ECO:0000256" key="4">
    <source>
        <dbReference type="ARBA" id="ARBA00012358"/>
    </source>
</evidence>
<keyword evidence="7" id="KW-0560">Oxidoreductase</keyword>
<evidence type="ECO:0000256" key="6">
    <source>
        <dbReference type="ARBA" id="ARBA00022723"/>
    </source>
</evidence>
<comment type="subunit">
    <text evidence="11">Heterodimer of subunit A (variable subunit) and subunit B (catalytic subunit). Heterodimeric FTR forms a complex with ferredoxin and thioredoxin.</text>
</comment>
<reference evidence="14" key="1">
    <citation type="submission" date="2017-02" db="EMBL/GenBank/DDBJ databases">
        <authorList>
            <person name="Regsiter A."/>
            <person name="William W."/>
        </authorList>
    </citation>
    <scope>NUCLEOTIDE SEQUENCE</scope>
    <source>
        <strain evidence="14">Bib</strain>
    </source>
</reference>
<dbReference type="SUPFAM" id="SSF57662">
    <property type="entry name" value="Ferredoxin thioredoxin reductase (FTR), catalytic beta chain"/>
    <property type="match status" value="1"/>
</dbReference>
<evidence type="ECO:0000256" key="13">
    <source>
        <dbReference type="ARBA" id="ARBA00048150"/>
    </source>
</evidence>
<dbReference type="Pfam" id="PF02943">
    <property type="entry name" value="FeThRed_B"/>
    <property type="match status" value="1"/>
</dbReference>
<dbReference type="InterPro" id="IPR004209">
    <property type="entry name" value="FTR_bsu"/>
</dbReference>
<dbReference type="AlphaFoldDB" id="A0A3P3XFL8"/>
<dbReference type="GO" id="GO:0016730">
    <property type="term" value="F:oxidoreductase activity, acting on iron-sulfur proteins as donors"/>
    <property type="evidence" value="ECO:0007669"/>
    <property type="project" value="InterPro"/>
</dbReference>
<keyword evidence="9" id="KW-0411">Iron-sulfur</keyword>
<evidence type="ECO:0000256" key="12">
    <source>
        <dbReference type="ARBA" id="ARBA00030295"/>
    </source>
</evidence>
<organism evidence="14">
    <name type="scientific">uncultured spirochete</name>
    <dbReference type="NCBI Taxonomy" id="156406"/>
    <lineage>
        <taxon>Bacteria</taxon>
        <taxon>Pseudomonadati</taxon>
        <taxon>Spirochaetota</taxon>
        <taxon>Spirochaetia</taxon>
        <taxon>Spirochaetales</taxon>
        <taxon>environmental samples</taxon>
    </lineage>
</organism>
<evidence type="ECO:0000256" key="10">
    <source>
        <dbReference type="ARBA" id="ARBA00023157"/>
    </source>
</evidence>
<evidence type="ECO:0000313" key="14">
    <source>
        <dbReference type="EMBL" id="SLM09951.1"/>
    </source>
</evidence>
<accession>A0A3P3XFL8</accession>
<protein>
    <recommendedName>
        <fullName evidence="4">ferredoxin:thioredoxin reductase</fullName>
        <ecNumber evidence="4">1.8.7.2</ecNumber>
    </recommendedName>
    <alternativeName>
        <fullName evidence="12">Ferredoxin-thioredoxin reductase subunit B</fullName>
    </alternativeName>
</protein>
<keyword evidence="6" id="KW-0479">Metal-binding</keyword>
<evidence type="ECO:0000256" key="9">
    <source>
        <dbReference type="ARBA" id="ARBA00023014"/>
    </source>
</evidence>
<dbReference type="EC" id="1.8.7.2" evidence="4"/>
<dbReference type="Gene3D" id="3.90.460.10">
    <property type="entry name" value="Ferredoxin thioredoxin reductase catalytic beta subunit"/>
    <property type="match status" value="1"/>
</dbReference>
<name>A0A3P3XFL8_9SPIR</name>
<evidence type="ECO:0000256" key="3">
    <source>
        <dbReference type="ARBA" id="ARBA00007941"/>
    </source>
</evidence>
<evidence type="ECO:0000256" key="5">
    <source>
        <dbReference type="ARBA" id="ARBA00022485"/>
    </source>
</evidence>
<gene>
    <name evidence="14" type="ORF">SPIROBIBN47_100181</name>
</gene>